<evidence type="ECO:0000256" key="9">
    <source>
        <dbReference type="ARBA" id="ARBA00023163"/>
    </source>
</evidence>
<evidence type="ECO:0008006" key="17">
    <source>
        <dbReference type="Google" id="ProtNLM"/>
    </source>
</evidence>
<dbReference type="GO" id="GO:0000786">
    <property type="term" value="C:nucleosome"/>
    <property type="evidence" value="ECO:0007669"/>
    <property type="project" value="InterPro"/>
</dbReference>
<feature type="domain" description="H15" evidence="14">
    <location>
        <begin position="118"/>
        <end position="189"/>
    </location>
</feature>
<dbReference type="InterPro" id="IPR009057">
    <property type="entry name" value="Homeodomain-like_sf"/>
</dbReference>
<sequence length="300" mass="32585">MGNPKQRWTAEEESALRAGIAKHGTGKWSTILKDPEFGQILYSRSNVDLKDKWRNIRVISSGRGPRERATVTMKKNRQTPKSNNTQMVPSSVVRDISDGILDAMPIAISAGPPPTTTPGKTEANMANLILEAITNLKEANGCNITAITMYIEDHYVPRADLKQLLSGELQRMTGTGILIKSKHNYRIAPNSNPSEGRSSKSKLLCKGRQREPSRVNTGADIKHLNKPQTYSNLAKMVHMSSEEAAAAAVQAIAEAEAATYKAEEAMRLAEAAEADAEYAQAVAEQLALALENGSSAMSVR</sequence>
<keyword evidence="7" id="KW-0175">Coiled coil</keyword>
<dbReference type="InterPro" id="IPR036388">
    <property type="entry name" value="WH-like_DNA-bd_sf"/>
</dbReference>
<dbReference type="PROSITE" id="PS51294">
    <property type="entry name" value="HTH_MYB"/>
    <property type="match status" value="1"/>
</dbReference>
<keyword evidence="4" id="KW-0158">Chromosome</keyword>
<dbReference type="PROSITE" id="PS50090">
    <property type="entry name" value="MYB_LIKE"/>
    <property type="match status" value="1"/>
</dbReference>
<keyword evidence="8" id="KW-0238">DNA-binding</keyword>
<dbReference type="SMART" id="SM00526">
    <property type="entry name" value="H15"/>
    <property type="match status" value="1"/>
</dbReference>
<evidence type="ECO:0000313" key="16">
    <source>
        <dbReference type="Proteomes" id="UP000243459"/>
    </source>
</evidence>
<dbReference type="PROSITE" id="PS51504">
    <property type="entry name" value="H15"/>
    <property type="match status" value="1"/>
</dbReference>
<keyword evidence="5" id="KW-0779">Telomere</keyword>
<name>A0A5P1EN24_ASPOF</name>
<dbReference type="OMA" id="CNITAIT"/>
<feature type="domain" description="HTH myb-type" evidence="13">
    <location>
        <begin position="1"/>
        <end position="61"/>
    </location>
</feature>
<dbReference type="PANTHER" id="PTHR46267:SF8">
    <property type="entry name" value="TELOMERE REPEAT-BINDING FACTOR 1"/>
    <property type="match status" value="1"/>
</dbReference>
<feature type="domain" description="Myb-like" evidence="12">
    <location>
        <begin position="5"/>
        <end position="57"/>
    </location>
</feature>
<evidence type="ECO:0000256" key="10">
    <source>
        <dbReference type="ARBA" id="ARBA00023242"/>
    </source>
</evidence>
<dbReference type="EMBL" id="CM007386">
    <property type="protein sequence ID" value="ONK67336.1"/>
    <property type="molecule type" value="Genomic_DNA"/>
</dbReference>
<evidence type="ECO:0000256" key="1">
    <source>
        <dbReference type="ARBA" id="ARBA00004574"/>
    </source>
</evidence>
<evidence type="ECO:0000256" key="2">
    <source>
        <dbReference type="ARBA" id="ARBA00004604"/>
    </source>
</evidence>
<keyword evidence="9" id="KW-0804">Transcription</keyword>
<dbReference type="Pfam" id="PF00249">
    <property type="entry name" value="Myb_DNA-binding"/>
    <property type="match status" value="1"/>
</dbReference>
<dbReference type="Proteomes" id="UP000243459">
    <property type="component" value="Chromosome 6"/>
</dbReference>
<comment type="subunit">
    <text evidence="3">Forms a homodimer and heterodimers.</text>
</comment>
<evidence type="ECO:0000256" key="7">
    <source>
        <dbReference type="ARBA" id="ARBA00023054"/>
    </source>
</evidence>
<keyword evidence="10" id="KW-0539">Nucleus</keyword>
<evidence type="ECO:0000256" key="3">
    <source>
        <dbReference type="ARBA" id="ARBA00011414"/>
    </source>
</evidence>
<dbReference type="AlphaFoldDB" id="A0A5P1EN24"/>
<dbReference type="SMART" id="SM00717">
    <property type="entry name" value="SANT"/>
    <property type="match status" value="1"/>
</dbReference>
<keyword evidence="16" id="KW-1185">Reference proteome</keyword>
<dbReference type="FunFam" id="1.10.10.60:FF:000168">
    <property type="entry name" value="Telomere repeat-binding factor 1"/>
    <property type="match status" value="1"/>
</dbReference>
<dbReference type="Gramene" id="ONK67336">
    <property type="protein sequence ID" value="ONK67336"/>
    <property type="gene ID" value="A4U43_C06F19110"/>
</dbReference>
<feature type="region of interest" description="Disordered" evidence="11">
    <location>
        <begin position="64"/>
        <end position="86"/>
    </location>
</feature>
<protein>
    <recommendedName>
        <fullName evidence="17">MYB transcription factor</fullName>
    </recommendedName>
</protein>
<evidence type="ECO:0000256" key="11">
    <source>
        <dbReference type="SAM" id="MobiDB-lite"/>
    </source>
</evidence>
<dbReference type="CDD" id="cd11660">
    <property type="entry name" value="SANT_TRF"/>
    <property type="match status" value="1"/>
</dbReference>
<dbReference type="GO" id="GO:0003691">
    <property type="term" value="F:double-stranded telomeric DNA binding"/>
    <property type="evidence" value="ECO:0007669"/>
    <property type="project" value="InterPro"/>
</dbReference>
<dbReference type="InterPro" id="IPR044597">
    <property type="entry name" value="SMH1-6"/>
</dbReference>
<proteinExistence type="predicted"/>
<evidence type="ECO:0000256" key="5">
    <source>
        <dbReference type="ARBA" id="ARBA00022895"/>
    </source>
</evidence>
<evidence type="ECO:0000256" key="4">
    <source>
        <dbReference type="ARBA" id="ARBA00022454"/>
    </source>
</evidence>
<feature type="region of interest" description="Disordered" evidence="11">
    <location>
        <begin position="184"/>
        <end position="215"/>
    </location>
</feature>
<dbReference type="InterPro" id="IPR005818">
    <property type="entry name" value="Histone_H1/H5_H15"/>
</dbReference>
<organism evidence="15 16">
    <name type="scientific">Asparagus officinalis</name>
    <name type="common">Garden asparagus</name>
    <dbReference type="NCBI Taxonomy" id="4686"/>
    <lineage>
        <taxon>Eukaryota</taxon>
        <taxon>Viridiplantae</taxon>
        <taxon>Streptophyta</taxon>
        <taxon>Embryophyta</taxon>
        <taxon>Tracheophyta</taxon>
        <taxon>Spermatophyta</taxon>
        <taxon>Magnoliopsida</taxon>
        <taxon>Liliopsida</taxon>
        <taxon>Asparagales</taxon>
        <taxon>Asparagaceae</taxon>
        <taxon>Asparagoideae</taxon>
        <taxon>Asparagus</taxon>
    </lineage>
</organism>
<dbReference type="GO" id="GO:0006334">
    <property type="term" value="P:nucleosome assembly"/>
    <property type="evidence" value="ECO:0007669"/>
    <property type="project" value="InterPro"/>
</dbReference>
<evidence type="ECO:0000313" key="15">
    <source>
        <dbReference type="EMBL" id="ONK67336.1"/>
    </source>
</evidence>
<evidence type="ECO:0000256" key="6">
    <source>
        <dbReference type="ARBA" id="ARBA00023015"/>
    </source>
</evidence>
<dbReference type="SUPFAM" id="SSF46689">
    <property type="entry name" value="Homeodomain-like"/>
    <property type="match status" value="1"/>
</dbReference>
<dbReference type="OrthoDB" id="608866at2759"/>
<dbReference type="GO" id="GO:0005730">
    <property type="term" value="C:nucleolus"/>
    <property type="evidence" value="ECO:0007669"/>
    <property type="project" value="UniProtKB-SubCell"/>
</dbReference>
<dbReference type="Gene3D" id="1.10.10.60">
    <property type="entry name" value="Homeodomain-like"/>
    <property type="match status" value="1"/>
</dbReference>
<evidence type="ECO:0000256" key="8">
    <source>
        <dbReference type="ARBA" id="ARBA00023125"/>
    </source>
</evidence>
<dbReference type="PANTHER" id="PTHR46267">
    <property type="entry name" value="SINGLE MYB HISTONE 4"/>
    <property type="match status" value="1"/>
</dbReference>
<dbReference type="InterPro" id="IPR017930">
    <property type="entry name" value="Myb_dom"/>
</dbReference>
<dbReference type="GO" id="GO:0000781">
    <property type="term" value="C:chromosome, telomeric region"/>
    <property type="evidence" value="ECO:0007669"/>
    <property type="project" value="UniProtKB-SubCell"/>
</dbReference>
<reference evidence="16" key="1">
    <citation type="journal article" date="2017" name="Nat. Commun.">
        <title>The asparagus genome sheds light on the origin and evolution of a young Y chromosome.</title>
        <authorList>
            <person name="Harkess A."/>
            <person name="Zhou J."/>
            <person name="Xu C."/>
            <person name="Bowers J.E."/>
            <person name="Van der Hulst R."/>
            <person name="Ayyampalayam S."/>
            <person name="Mercati F."/>
            <person name="Riccardi P."/>
            <person name="McKain M.R."/>
            <person name="Kakrana A."/>
            <person name="Tang H."/>
            <person name="Ray J."/>
            <person name="Groenendijk J."/>
            <person name="Arikit S."/>
            <person name="Mathioni S.M."/>
            <person name="Nakano M."/>
            <person name="Shan H."/>
            <person name="Telgmann-Rauber A."/>
            <person name="Kanno A."/>
            <person name="Yue Z."/>
            <person name="Chen H."/>
            <person name="Li W."/>
            <person name="Chen Y."/>
            <person name="Xu X."/>
            <person name="Zhang Y."/>
            <person name="Luo S."/>
            <person name="Chen H."/>
            <person name="Gao J."/>
            <person name="Mao Z."/>
            <person name="Pires J.C."/>
            <person name="Luo M."/>
            <person name="Kudrna D."/>
            <person name="Wing R.A."/>
            <person name="Meyers B.C."/>
            <person name="Yi K."/>
            <person name="Kong H."/>
            <person name="Lavrijsen P."/>
            <person name="Sunseri F."/>
            <person name="Falavigna A."/>
            <person name="Ye Y."/>
            <person name="Leebens-Mack J.H."/>
            <person name="Chen G."/>
        </authorList>
    </citation>
    <scope>NUCLEOTIDE SEQUENCE [LARGE SCALE GENOMIC DNA]</scope>
    <source>
        <strain evidence="16">cv. DH0086</strain>
    </source>
</reference>
<dbReference type="SUPFAM" id="SSF46785">
    <property type="entry name" value="Winged helix' DNA-binding domain"/>
    <property type="match status" value="1"/>
</dbReference>
<evidence type="ECO:0000259" key="14">
    <source>
        <dbReference type="PROSITE" id="PS51504"/>
    </source>
</evidence>
<gene>
    <name evidence="15" type="ORF">A4U43_C06F19110</name>
</gene>
<dbReference type="InterPro" id="IPR001005">
    <property type="entry name" value="SANT/Myb"/>
</dbReference>
<accession>A0A5P1EN24</accession>
<dbReference type="Gene3D" id="1.10.10.10">
    <property type="entry name" value="Winged helix-like DNA-binding domain superfamily/Winged helix DNA-binding domain"/>
    <property type="match status" value="1"/>
</dbReference>
<comment type="subcellular location">
    <subcellularLocation>
        <location evidence="1">Chromosome</location>
        <location evidence="1">Telomere</location>
    </subcellularLocation>
    <subcellularLocation>
        <location evidence="2">Nucleus</location>
        <location evidence="2">Nucleolus</location>
    </subcellularLocation>
</comment>
<dbReference type="Pfam" id="PF00538">
    <property type="entry name" value="Linker_histone"/>
    <property type="match status" value="1"/>
</dbReference>
<dbReference type="InterPro" id="IPR036390">
    <property type="entry name" value="WH_DNA-bd_sf"/>
</dbReference>
<evidence type="ECO:0000259" key="12">
    <source>
        <dbReference type="PROSITE" id="PS50090"/>
    </source>
</evidence>
<evidence type="ECO:0000259" key="13">
    <source>
        <dbReference type="PROSITE" id="PS51294"/>
    </source>
</evidence>
<keyword evidence="6" id="KW-0805">Transcription regulation</keyword>